<evidence type="ECO:0000259" key="5">
    <source>
        <dbReference type="Pfam" id="PF01551"/>
    </source>
</evidence>
<evidence type="ECO:0000256" key="3">
    <source>
        <dbReference type="SAM" id="MobiDB-lite"/>
    </source>
</evidence>
<evidence type="ECO:0000256" key="4">
    <source>
        <dbReference type="SAM" id="SignalP"/>
    </source>
</evidence>
<dbReference type="Proteomes" id="UP000233343">
    <property type="component" value="Unassembled WGS sequence"/>
</dbReference>
<dbReference type="Gene3D" id="6.10.250.3150">
    <property type="match status" value="1"/>
</dbReference>
<evidence type="ECO:0000259" key="6">
    <source>
        <dbReference type="Pfam" id="PF24568"/>
    </source>
</evidence>
<feature type="domain" description="M23ase beta-sheet core" evidence="5">
    <location>
        <begin position="301"/>
        <end position="395"/>
    </location>
</feature>
<dbReference type="PANTHER" id="PTHR21666:SF270">
    <property type="entry name" value="MUREIN HYDROLASE ACTIVATOR ENVC"/>
    <property type="match status" value="1"/>
</dbReference>
<keyword evidence="2" id="KW-0175">Coiled coil</keyword>
<dbReference type="Pfam" id="PF01551">
    <property type="entry name" value="Peptidase_M23"/>
    <property type="match status" value="1"/>
</dbReference>
<feature type="region of interest" description="Disordered" evidence="3">
    <location>
        <begin position="274"/>
        <end position="295"/>
    </location>
</feature>
<protein>
    <submittedName>
        <fullName evidence="7">Peptidase M23</fullName>
    </submittedName>
</protein>
<evidence type="ECO:0000256" key="2">
    <source>
        <dbReference type="SAM" id="Coils"/>
    </source>
</evidence>
<dbReference type="AlphaFoldDB" id="A0A2N0ZAM2"/>
<evidence type="ECO:0000313" key="8">
    <source>
        <dbReference type="Proteomes" id="UP000233343"/>
    </source>
</evidence>
<dbReference type="EMBL" id="PISD01000065">
    <property type="protein sequence ID" value="PKG26549.1"/>
    <property type="molecule type" value="Genomic_DNA"/>
</dbReference>
<dbReference type="SUPFAM" id="SSF51261">
    <property type="entry name" value="Duplicated hybrid motif"/>
    <property type="match status" value="1"/>
</dbReference>
<dbReference type="GO" id="GO:0004222">
    <property type="term" value="F:metalloendopeptidase activity"/>
    <property type="evidence" value="ECO:0007669"/>
    <property type="project" value="TreeGrafter"/>
</dbReference>
<sequence>MYKGFKIIVASLVVLLVANSVHLPIQASEDKTKLNEEDNLIKKKISTNDSELDKIEEQINQIQANKKNINQEIEQIDTEINDADQKIMKKEEEIRIIEDDISRLKKEIKEVKERIESRNELLKERARTYQENQESNNYLNVLLGSNSFSDLISRVGAVATIIEADQSILKEHSDDLDLFDEKQKEFTSKHANLKESINGLELLSDQLEKQKKQKNKVLKSLNIEEESVVTYKMELQEEKQLLASQEKAIEKNIELKVKDDIRNNFQGQIESNVPKEQKSKDFTNPTTGNLTSDFGNRSGETHYGVDIAKAGEVPVYAAADGVVIRSYYSSSYGNVVFISHTIDGNNYTTVYAHMKNRIVNEGEITKKGQKIGFQGNTGQSFGQHLHFELHKGNWNSSKTNAINPKGFISL</sequence>
<gene>
    <name evidence="7" type="ORF">CWS20_23590</name>
</gene>
<feature type="domain" description="Peptidoglycan hydrolase PcsB coiled-coil" evidence="6">
    <location>
        <begin position="108"/>
        <end position="181"/>
    </location>
</feature>
<keyword evidence="1 4" id="KW-0732">Signal</keyword>
<keyword evidence="8" id="KW-1185">Reference proteome</keyword>
<reference evidence="7 8" key="1">
    <citation type="journal article" date="2010" name="Int. J. Syst. Evol. Microbiol.">
        <title>Bacillus horneckiae sp. nov., isolated from a spacecraft-assembly clean room.</title>
        <authorList>
            <person name="Vaishampayan P."/>
            <person name="Probst A."/>
            <person name="Krishnamurthi S."/>
            <person name="Ghosh S."/>
            <person name="Osman S."/>
            <person name="McDowall A."/>
            <person name="Ruckmani A."/>
            <person name="Mayilraj S."/>
            <person name="Venkateswaran K."/>
        </authorList>
    </citation>
    <scope>NUCLEOTIDE SEQUENCE [LARGE SCALE GENOMIC DNA]</scope>
    <source>
        <strain evidence="8">1PO1SC</strain>
    </source>
</reference>
<dbReference type="InterPro" id="IPR016047">
    <property type="entry name" value="M23ase_b-sheet_dom"/>
</dbReference>
<dbReference type="PANTHER" id="PTHR21666">
    <property type="entry name" value="PEPTIDASE-RELATED"/>
    <property type="match status" value="1"/>
</dbReference>
<dbReference type="CDD" id="cd12797">
    <property type="entry name" value="M23_peptidase"/>
    <property type="match status" value="1"/>
</dbReference>
<dbReference type="Gene3D" id="2.70.70.10">
    <property type="entry name" value="Glucose Permease (Domain IIA)"/>
    <property type="match status" value="1"/>
</dbReference>
<accession>A0A2N0ZAM2</accession>
<feature type="signal peptide" evidence="4">
    <location>
        <begin position="1"/>
        <end position="27"/>
    </location>
</feature>
<feature type="compositionally biased region" description="Polar residues" evidence="3">
    <location>
        <begin position="282"/>
        <end position="295"/>
    </location>
</feature>
<dbReference type="InterPro" id="IPR050570">
    <property type="entry name" value="Cell_wall_metabolism_enzyme"/>
</dbReference>
<proteinExistence type="predicted"/>
<dbReference type="InterPro" id="IPR057309">
    <property type="entry name" value="PcsB_CC"/>
</dbReference>
<evidence type="ECO:0000313" key="7">
    <source>
        <dbReference type="EMBL" id="PKG26549.1"/>
    </source>
</evidence>
<evidence type="ECO:0000256" key="1">
    <source>
        <dbReference type="ARBA" id="ARBA00022729"/>
    </source>
</evidence>
<name>A0A2N0ZAM2_9BACI</name>
<dbReference type="InterPro" id="IPR011055">
    <property type="entry name" value="Dup_hybrid_motif"/>
</dbReference>
<organism evidence="7 8">
    <name type="scientific">Cytobacillus horneckiae</name>
    <dbReference type="NCBI Taxonomy" id="549687"/>
    <lineage>
        <taxon>Bacteria</taxon>
        <taxon>Bacillati</taxon>
        <taxon>Bacillota</taxon>
        <taxon>Bacilli</taxon>
        <taxon>Bacillales</taxon>
        <taxon>Bacillaceae</taxon>
        <taxon>Cytobacillus</taxon>
    </lineage>
</organism>
<dbReference type="Pfam" id="PF24568">
    <property type="entry name" value="CC_PcsB"/>
    <property type="match status" value="1"/>
</dbReference>
<comment type="caution">
    <text evidence="7">The sequence shown here is derived from an EMBL/GenBank/DDBJ whole genome shotgun (WGS) entry which is preliminary data.</text>
</comment>
<feature type="coiled-coil region" evidence="2">
    <location>
        <begin position="190"/>
        <end position="252"/>
    </location>
</feature>
<feature type="chain" id="PRO_5014677413" evidence="4">
    <location>
        <begin position="28"/>
        <end position="410"/>
    </location>
</feature>
<feature type="coiled-coil region" evidence="2">
    <location>
        <begin position="45"/>
        <end position="132"/>
    </location>
</feature>
<dbReference type="RefSeq" id="WP_066194448.1">
    <property type="nucleotide sequence ID" value="NZ_JARSFA010000024.1"/>
</dbReference>